<protein>
    <recommendedName>
        <fullName evidence="2">RNA pseudouridylate synthase</fullName>
    </recommendedName>
    <alternativeName>
        <fullName evidence="3">RNA-uridine isomerase</fullName>
    </alternativeName>
</protein>
<dbReference type="GO" id="GO:0140098">
    <property type="term" value="F:catalytic activity, acting on RNA"/>
    <property type="evidence" value="ECO:0007669"/>
    <property type="project" value="UniProtKB-ARBA"/>
</dbReference>
<reference evidence="5 6" key="1">
    <citation type="submission" date="2020-08" db="EMBL/GenBank/DDBJ databases">
        <title>Sequencing the genomes of 1000 actinobacteria strains.</title>
        <authorList>
            <person name="Klenk H.-P."/>
        </authorList>
    </citation>
    <scope>NUCLEOTIDE SEQUENCE [LARGE SCALE GENOMIC DNA]</scope>
    <source>
        <strain evidence="5 6">DSM 105783</strain>
    </source>
</reference>
<evidence type="ECO:0000313" key="6">
    <source>
        <dbReference type="Proteomes" id="UP000580797"/>
    </source>
</evidence>
<dbReference type="SUPFAM" id="SSF55120">
    <property type="entry name" value="Pseudouridine synthase"/>
    <property type="match status" value="1"/>
</dbReference>
<gene>
    <name evidence="5" type="ORF">HD598_001154</name>
</gene>
<evidence type="ECO:0000256" key="3">
    <source>
        <dbReference type="ARBA" id="ARBA00033164"/>
    </source>
</evidence>
<dbReference type="InterPro" id="IPR050188">
    <property type="entry name" value="RluA_PseudoU_synthase"/>
</dbReference>
<organism evidence="5 6">
    <name type="scientific">Neomicrococcus aestuarii</name>
    <dbReference type="NCBI Taxonomy" id="556325"/>
    <lineage>
        <taxon>Bacteria</taxon>
        <taxon>Bacillati</taxon>
        <taxon>Actinomycetota</taxon>
        <taxon>Actinomycetes</taxon>
        <taxon>Micrococcales</taxon>
        <taxon>Micrococcaceae</taxon>
        <taxon>Neomicrococcus</taxon>
    </lineage>
</organism>
<dbReference type="Pfam" id="PF00849">
    <property type="entry name" value="PseudoU_synth_2"/>
    <property type="match status" value="1"/>
</dbReference>
<evidence type="ECO:0000256" key="2">
    <source>
        <dbReference type="ARBA" id="ARBA00031870"/>
    </source>
</evidence>
<proteinExistence type="predicted"/>
<dbReference type="InterPro" id="IPR006145">
    <property type="entry name" value="PsdUridine_synth_RsuA/RluA"/>
</dbReference>
<comment type="caution">
    <text evidence="5">The sequence shown here is derived from an EMBL/GenBank/DDBJ whole genome shotgun (WGS) entry which is preliminary data.</text>
</comment>
<sequence>MALKSPLPVRNGVNATRLRLPRAGEGPWLTVMDYVLFRFGHVDPDGIVQRFEDGEVVALDGSAFTPHTPLGLHEFLWYYRDLPTEPRLPVEESIIFQDEHLVAVDKPHFLPTTPGGRYVQESALVRLRNRLNNPDLIPMHRLDRATAGVVLFSTNPDSRGAYQVLFEKRRIKKTYQAVSVIPEDRLEWTMGTFPSVFKNRMAKEKGYLLSRVTEGAANARTRISVRAVGQSQDSRYGTAVLWDLDPLTGKTHQLRVHLAALGCGILHDPFYPVLLDEAPDDYSRPLQLLASSISFVDPFTKQERRFESGLALAAAPISEARG</sequence>
<evidence type="ECO:0000256" key="1">
    <source>
        <dbReference type="ARBA" id="ARBA00000073"/>
    </source>
</evidence>
<feature type="domain" description="Pseudouridine synthase RsuA/RluA-like" evidence="4">
    <location>
        <begin position="100"/>
        <end position="260"/>
    </location>
</feature>
<dbReference type="Proteomes" id="UP000580797">
    <property type="component" value="Unassembled WGS sequence"/>
</dbReference>
<name>A0A7W8WZP2_9MICC</name>
<dbReference type="PANTHER" id="PTHR21600:SF84">
    <property type="entry name" value="PSEUDOURIDINE SYNTHASE RSUA_RLUA-LIKE DOMAIN-CONTAINING PROTEIN"/>
    <property type="match status" value="1"/>
</dbReference>
<dbReference type="InterPro" id="IPR020103">
    <property type="entry name" value="PsdUridine_synth_cat_dom_sf"/>
</dbReference>
<accession>A0A7W8WZP2</accession>
<dbReference type="GO" id="GO:0000455">
    <property type="term" value="P:enzyme-directed rRNA pseudouridine synthesis"/>
    <property type="evidence" value="ECO:0007669"/>
    <property type="project" value="TreeGrafter"/>
</dbReference>
<dbReference type="Gene3D" id="3.30.2350.10">
    <property type="entry name" value="Pseudouridine synthase"/>
    <property type="match status" value="1"/>
</dbReference>
<dbReference type="PANTHER" id="PTHR21600">
    <property type="entry name" value="MITOCHONDRIAL RNA PSEUDOURIDINE SYNTHASE"/>
    <property type="match status" value="1"/>
</dbReference>
<dbReference type="GO" id="GO:0003723">
    <property type="term" value="F:RNA binding"/>
    <property type="evidence" value="ECO:0007669"/>
    <property type="project" value="InterPro"/>
</dbReference>
<comment type="catalytic activity">
    <reaction evidence="1">
        <text>a uridine in RNA = a pseudouridine in RNA</text>
        <dbReference type="Rhea" id="RHEA:48348"/>
        <dbReference type="Rhea" id="RHEA-COMP:12068"/>
        <dbReference type="Rhea" id="RHEA-COMP:12069"/>
        <dbReference type="ChEBI" id="CHEBI:65314"/>
        <dbReference type="ChEBI" id="CHEBI:65315"/>
    </reaction>
</comment>
<dbReference type="EMBL" id="JACHDR010000001">
    <property type="protein sequence ID" value="MBB5512467.1"/>
    <property type="molecule type" value="Genomic_DNA"/>
</dbReference>
<dbReference type="AlphaFoldDB" id="A0A7W8WZP2"/>
<evidence type="ECO:0000259" key="4">
    <source>
        <dbReference type="Pfam" id="PF00849"/>
    </source>
</evidence>
<keyword evidence="5" id="KW-0413">Isomerase</keyword>
<dbReference type="GO" id="GO:0009982">
    <property type="term" value="F:pseudouridine synthase activity"/>
    <property type="evidence" value="ECO:0007669"/>
    <property type="project" value="InterPro"/>
</dbReference>
<evidence type="ECO:0000313" key="5">
    <source>
        <dbReference type="EMBL" id="MBB5512467.1"/>
    </source>
</evidence>